<reference evidence="4" key="1">
    <citation type="submission" date="2021-01" db="EMBL/GenBank/DDBJ databases">
        <title>Whole genome shotgun sequence of Actinoplanes capillaceus NBRC 16408.</title>
        <authorList>
            <person name="Komaki H."/>
            <person name="Tamura T."/>
        </authorList>
    </citation>
    <scope>NUCLEOTIDE SEQUENCE [LARGE SCALE GENOMIC DNA]</scope>
    <source>
        <strain evidence="4">NBRC 16408</strain>
    </source>
</reference>
<comment type="caution">
    <text evidence="4">The sequence shown here is derived from an EMBL/GenBank/DDBJ whole genome shotgun (WGS) entry which is preliminary data.</text>
</comment>
<dbReference type="Pfam" id="PF00884">
    <property type="entry name" value="Sulfatase"/>
    <property type="match status" value="1"/>
</dbReference>
<feature type="transmembrane region" description="Helical" evidence="2">
    <location>
        <begin position="93"/>
        <end position="108"/>
    </location>
</feature>
<dbReference type="EMBL" id="BOMF01000051">
    <property type="protein sequence ID" value="GID45366.1"/>
    <property type="molecule type" value="Genomic_DNA"/>
</dbReference>
<feature type="transmembrane region" description="Helical" evidence="2">
    <location>
        <begin position="65"/>
        <end position="86"/>
    </location>
</feature>
<protein>
    <recommendedName>
        <fullName evidence="3">Sulfatase N-terminal domain-containing protein</fullName>
    </recommendedName>
</protein>
<dbReference type="InterPro" id="IPR000917">
    <property type="entry name" value="Sulfatase_N"/>
</dbReference>
<accession>A0ABQ3WG69</accession>
<feature type="region of interest" description="Disordered" evidence="1">
    <location>
        <begin position="1"/>
        <end position="31"/>
    </location>
</feature>
<feature type="domain" description="Sulfatase N-terminal" evidence="3">
    <location>
        <begin position="304"/>
        <end position="511"/>
    </location>
</feature>
<dbReference type="RefSeq" id="WP_239140393.1">
    <property type="nucleotide sequence ID" value="NZ_BAAAGQ010000034.1"/>
</dbReference>
<evidence type="ECO:0000259" key="3">
    <source>
        <dbReference type="Pfam" id="PF00884"/>
    </source>
</evidence>
<feature type="transmembrane region" description="Helical" evidence="2">
    <location>
        <begin position="186"/>
        <end position="206"/>
    </location>
</feature>
<evidence type="ECO:0000256" key="1">
    <source>
        <dbReference type="SAM" id="MobiDB-lite"/>
    </source>
</evidence>
<organism evidence="4">
    <name type="scientific">Actinoplanes campanulatus</name>
    <dbReference type="NCBI Taxonomy" id="113559"/>
    <lineage>
        <taxon>Bacteria</taxon>
        <taxon>Bacillati</taxon>
        <taxon>Actinomycetota</taxon>
        <taxon>Actinomycetes</taxon>
        <taxon>Micromonosporales</taxon>
        <taxon>Micromonosporaceae</taxon>
        <taxon>Actinoplanes</taxon>
    </lineage>
</organism>
<gene>
    <name evidence="4" type="ORF">Aca07nite_26410</name>
</gene>
<name>A0ABQ3WG69_9ACTN</name>
<feature type="transmembrane region" description="Helical" evidence="2">
    <location>
        <begin position="39"/>
        <end position="59"/>
    </location>
</feature>
<feature type="transmembrane region" description="Helical" evidence="2">
    <location>
        <begin position="147"/>
        <end position="174"/>
    </location>
</feature>
<evidence type="ECO:0000313" key="4">
    <source>
        <dbReference type="EMBL" id="GID45366.1"/>
    </source>
</evidence>
<dbReference type="InterPro" id="IPR017850">
    <property type="entry name" value="Alkaline_phosphatase_core_sf"/>
</dbReference>
<evidence type="ECO:0000256" key="2">
    <source>
        <dbReference type="SAM" id="Phobius"/>
    </source>
</evidence>
<proteinExistence type="predicted"/>
<keyword evidence="2" id="KW-0472">Membrane</keyword>
<dbReference type="SUPFAM" id="SSF53649">
    <property type="entry name" value="Alkaline phosphatase-like"/>
    <property type="match status" value="1"/>
</dbReference>
<dbReference type="Gene3D" id="3.40.720.10">
    <property type="entry name" value="Alkaline Phosphatase, subunit A"/>
    <property type="match status" value="1"/>
</dbReference>
<feature type="compositionally biased region" description="Acidic residues" evidence="1">
    <location>
        <begin position="1"/>
        <end position="20"/>
    </location>
</feature>
<sequence length="574" mass="63389">METEPDTTEPEAEEPTEPEAGEPTPEGPGRVRRLLNKPWASRSLTVVACVTVFVALLYPNILRRISVGSFARIPIEAAFIILLLIVLPRRPRITVASILGVLLGWLVVEKSLDMGFFRTLARPFDPVLDWSLFGDAYNFVNETYGGLAAWAAIIGAILLGLSAPAFVTWAMLRVSAFLTRHRRRSALTATGIAAAWMLTFALGIQLTAEVPLAARTSATYAWDRIWQAREGMKNEAEFAAEVNNDPYRDVPADQLLTGLHGKDFVLTFIESYGRNAVEAPEFAESTGAVLTDGDNKLKAAGFSARSGWLTSPTFGGSSWLAHSTLLSGLWINNQSRYRNLNASQRLTLTKAFKTANWDTVAMMPGNSRPWPESVFYGYNRVWDSRNLGYQGPKFGWASMPDQYTLTRFNELEYSKPGRQPLMVEMPLLSTHTPWAPIPSSIPWEQVGDGSVYTAQAAAAASKADIWSSSKKVRKEYGKSVVYTLSTLIDWIQRYGDDNLVLVFLGDHQPSSVVSGEDASHDVPITIVAKDPAVLDRIDSWGWTESLKPATTAPVWQMSDFRDKFLTAYGPDGAH</sequence>
<keyword evidence="2" id="KW-0812">Transmembrane</keyword>
<keyword evidence="2" id="KW-1133">Transmembrane helix</keyword>